<feature type="region of interest" description="Disordered" evidence="1">
    <location>
        <begin position="213"/>
        <end position="238"/>
    </location>
</feature>
<comment type="caution">
    <text evidence="2">The sequence shown here is derived from an EMBL/GenBank/DDBJ whole genome shotgun (WGS) entry which is preliminary data.</text>
</comment>
<keyword evidence="3" id="KW-1185">Reference proteome</keyword>
<name>A0A8H7RZ01_9FUNG</name>
<reference evidence="2 3" key="1">
    <citation type="submission" date="2020-12" db="EMBL/GenBank/DDBJ databases">
        <title>Metabolic potential, ecology and presence of endohyphal bacteria is reflected in genomic diversity of Mucoromycotina.</title>
        <authorList>
            <person name="Muszewska A."/>
            <person name="Okrasinska A."/>
            <person name="Steczkiewicz K."/>
            <person name="Drgas O."/>
            <person name="Orlowska M."/>
            <person name="Perlinska-Lenart U."/>
            <person name="Aleksandrzak-Piekarczyk T."/>
            <person name="Szatraj K."/>
            <person name="Zielenkiewicz U."/>
            <person name="Pilsyk S."/>
            <person name="Malc E."/>
            <person name="Mieczkowski P."/>
            <person name="Kruszewska J.S."/>
            <person name="Biernat P."/>
            <person name="Pawlowska J."/>
        </authorList>
    </citation>
    <scope>NUCLEOTIDE SEQUENCE [LARGE SCALE GENOMIC DNA]</scope>
    <source>
        <strain evidence="2 3">CBS 142.35</strain>
    </source>
</reference>
<accession>A0A8H7RZ01</accession>
<feature type="region of interest" description="Disordered" evidence="1">
    <location>
        <begin position="113"/>
        <end position="198"/>
    </location>
</feature>
<sequence length="609" mass="68887">MSDFFESFPIDHWSLDEYCKYKSKENKKKNNNQSSKQLRHEYINLLESFFKKETNRKIKSRIGRIIKECKDKQEKALQEKALQEESHQQSQEIIDIKSSNIIIGNNNLLRTSSASNSQEPFGSSSKSNSSSSQEPVVSCRSESNSSSSQDSVVSSSNRSNNNIFNNNEEDLGDVPINDGVEEVDDDEDDDPKSDLTWDYHPQRTLDYELEGEIFSDDDNGDEPLTVGSSESGSSAFGGTTNVPSFSIKTTTATTHKEQWNVESFNVIESLNKFRKISKSIVPKKASDLRLLSLNHIYLFALNKGSSIIQYMDTYGDGEIDDNGEHSENIIKKINIDLQIQDGAESDHCTDWFAAHDITLPFLVEARQSQDKVETIAAHVLYRLALNFSNGLPNVQLEDSFVHHIVSVIFESIFQSDQLLEYQWANGKLGGKRKSGDDDNNYKPDFVVFVSHRNDRYDIAVSEVKPPSNANSNNVVESDLVKIGKEMKWMINNLIKRGIENPVVCGILLQGFVLTTYKMDLLYPKIYRMIELKSITLPKSLHEVTVLKTMLQIKSITRKTALKAKKRAFQKSNGEVANSIPPALYLSHSNYTLQRSSNKKQKICNKKQAV</sequence>
<proteinExistence type="predicted"/>
<feature type="compositionally biased region" description="Low complexity" evidence="1">
    <location>
        <begin position="123"/>
        <end position="166"/>
    </location>
</feature>
<dbReference type="AlphaFoldDB" id="A0A8H7RZ01"/>
<gene>
    <name evidence="2" type="ORF">INT45_011344</name>
</gene>
<feature type="compositionally biased region" description="Low complexity" evidence="1">
    <location>
        <begin position="227"/>
        <end position="238"/>
    </location>
</feature>
<protein>
    <submittedName>
        <fullName evidence="2">Uncharacterized protein</fullName>
    </submittedName>
</protein>
<evidence type="ECO:0000256" key="1">
    <source>
        <dbReference type="SAM" id="MobiDB-lite"/>
    </source>
</evidence>
<feature type="compositionally biased region" description="Polar residues" evidence="1">
    <location>
        <begin position="113"/>
        <end position="122"/>
    </location>
</feature>
<dbReference type="OrthoDB" id="2287485at2759"/>
<feature type="compositionally biased region" description="Acidic residues" evidence="1">
    <location>
        <begin position="179"/>
        <end position="191"/>
    </location>
</feature>
<dbReference type="Proteomes" id="UP000646827">
    <property type="component" value="Unassembled WGS sequence"/>
</dbReference>
<organism evidence="2 3">
    <name type="scientific">Circinella minor</name>
    <dbReference type="NCBI Taxonomy" id="1195481"/>
    <lineage>
        <taxon>Eukaryota</taxon>
        <taxon>Fungi</taxon>
        <taxon>Fungi incertae sedis</taxon>
        <taxon>Mucoromycota</taxon>
        <taxon>Mucoromycotina</taxon>
        <taxon>Mucoromycetes</taxon>
        <taxon>Mucorales</taxon>
        <taxon>Lichtheimiaceae</taxon>
        <taxon>Circinella</taxon>
    </lineage>
</organism>
<evidence type="ECO:0000313" key="2">
    <source>
        <dbReference type="EMBL" id="KAG2219619.1"/>
    </source>
</evidence>
<dbReference type="EMBL" id="JAEPRB010000171">
    <property type="protein sequence ID" value="KAG2219619.1"/>
    <property type="molecule type" value="Genomic_DNA"/>
</dbReference>
<evidence type="ECO:0000313" key="3">
    <source>
        <dbReference type="Proteomes" id="UP000646827"/>
    </source>
</evidence>